<sequence length="399" mass="43495">MDSYSCPQAFTISNQQDINASATGLAQCTGEDVSINIVSPTTDLIFPSELLVNNISVTGLEDSRNTLHLDLNAIDGVENLYMEEFLNGSLILPIQVSPFDGIVQSITVTNSRRSQWTYDNVQVYGNGTSEWRQVNGSRITTFQDITYLNVLQLQDTAITSPTLKSIANLESDNTVLRVPQLAYIGNATFTNFIFPTLSSQSLQFVGDLTVQHRVPLDDDDPVRDIADSLWDIQSVDGNFAIQDWSNGTLDLSTLATVEKQLSVRDSINTNFVFSDLSSVGNLVMENNGESLLPGDFRNLEFADSIQLKGKIDTSSFGNIFPSLKLVKQSITVEASNNDFNCSHLIFQQSQGLIGQVNCNGLNGDDSDMDPSSSATRSGIFRGIWVGIGISFAIAVLSNA</sequence>
<keyword evidence="2" id="KW-1185">Reference proteome</keyword>
<name>A0A9W8TPI4_9PEZI</name>
<proteinExistence type="predicted"/>
<dbReference type="EMBL" id="JANPWZ010000145">
    <property type="protein sequence ID" value="KAJ3578992.1"/>
    <property type="molecule type" value="Genomic_DNA"/>
</dbReference>
<dbReference type="AlphaFoldDB" id="A0A9W8TPI4"/>
<gene>
    <name evidence="1" type="ORF">NPX13_g1576</name>
</gene>
<reference evidence="1" key="1">
    <citation type="submission" date="2022-07" db="EMBL/GenBank/DDBJ databases">
        <title>Genome Sequence of Xylaria arbuscula.</title>
        <authorList>
            <person name="Buettner E."/>
        </authorList>
    </citation>
    <scope>NUCLEOTIDE SEQUENCE</scope>
    <source>
        <strain evidence="1">VT107</strain>
    </source>
</reference>
<evidence type="ECO:0000313" key="2">
    <source>
        <dbReference type="Proteomes" id="UP001148614"/>
    </source>
</evidence>
<protein>
    <submittedName>
        <fullName evidence="1">Uncharacterized protein</fullName>
    </submittedName>
</protein>
<accession>A0A9W8TPI4</accession>
<comment type="caution">
    <text evidence="1">The sequence shown here is derived from an EMBL/GenBank/DDBJ whole genome shotgun (WGS) entry which is preliminary data.</text>
</comment>
<evidence type="ECO:0000313" key="1">
    <source>
        <dbReference type="EMBL" id="KAJ3578992.1"/>
    </source>
</evidence>
<dbReference type="VEuPathDB" id="FungiDB:F4678DRAFT_195063"/>
<organism evidence="1 2">
    <name type="scientific">Xylaria arbuscula</name>
    <dbReference type="NCBI Taxonomy" id="114810"/>
    <lineage>
        <taxon>Eukaryota</taxon>
        <taxon>Fungi</taxon>
        <taxon>Dikarya</taxon>
        <taxon>Ascomycota</taxon>
        <taxon>Pezizomycotina</taxon>
        <taxon>Sordariomycetes</taxon>
        <taxon>Xylariomycetidae</taxon>
        <taxon>Xylariales</taxon>
        <taxon>Xylariaceae</taxon>
        <taxon>Xylaria</taxon>
    </lineage>
</organism>
<dbReference type="Proteomes" id="UP001148614">
    <property type="component" value="Unassembled WGS sequence"/>
</dbReference>